<gene>
    <name evidence="1" type="ORF">BV25DRAFT_1821126</name>
</gene>
<sequence>MESQDPQQADSRFRTAVLKNRSRRFAMRFAEEESGSLAEMYGLYPHNWVGCEEKYPRGRYVKPGYLNALFHNLIAPLTNAKHPVVIATYERYHCQTFEHDKVWTLAIWTDKRRRGPSYYLRETIQRDASKKWTLIHTPDDRWWDTDRCRGGALVGWVSHKDLEALKKRIADHKVASKGSVWDSRWWVIEILEELRLEKSKVLLDKYAKLDRPMKIGDFSWALEAAQLVAYHLRGGWRPLVVDYDLETGAFDSCMCSSKSHSEFSRAST</sequence>
<evidence type="ECO:0000313" key="2">
    <source>
        <dbReference type="Proteomes" id="UP000814140"/>
    </source>
</evidence>
<comment type="caution">
    <text evidence="1">The sequence shown here is derived from an EMBL/GenBank/DDBJ whole genome shotgun (WGS) entry which is preliminary data.</text>
</comment>
<evidence type="ECO:0000313" key="1">
    <source>
        <dbReference type="EMBL" id="KAI0066217.1"/>
    </source>
</evidence>
<dbReference type="Proteomes" id="UP000814140">
    <property type="component" value="Unassembled WGS sequence"/>
</dbReference>
<name>A0ACB8TCB7_9AGAM</name>
<reference evidence="1" key="2">
    <citation type="journal article" date="2022" name="New Phytol.">
        <title>Evolutionary transition to the ectomycorrhizal habit in the genomes of a hyperdiverse lineage of mushroom-forming fungi.</title>
        <authorList>
            <person name="Looney B."/>
            <person name="Miyauchi S."/>
            <person name="Morin E."/>
            <person name="Drula E."/>
            <person name="Courty P.E."/>
            <person name="Kohler A."/>
            <person name="Kuo A."/>
            <person name="LaButti K."/>
            <person name="Pangilinan J."/>
            <person name="Lipzen A."/>
            <person name="Riley R."/>
            <person name="Andreopoulos W."/>
            <person name="He G."/>
            <person name="Johnson J."/>
            <person name="Nolan M."/>
            <person name="Tritt A."/>
            <person name="Barry K.W."/>
            <person name="Grigoriev I.V."/>
            <person name="Nagy L.G."/>
            <person name="Hibbett D."/>
            <person name="Henrissat B."/>
            <person name="Matheny P.B."/>
            <person name="Labbe J."/>
            <person name="Martin F.M."/>
        </authorList>
    </citation>
    <scope>NUCLEOTIDE SEQUENCE</scope>
    <source>
        <strain evidence="1">HHB10654</strain>
    </source>
</reference>
<accession>A0ACB8TCB7</accession>
<proteinExistence type="predicted"/>
<protein>
    <submittedName>
        <fullName evidence="1">Uncharacterized protein</fullName>
    </submittedName>
</protein>
<keyword evidence="2" id="KW-1185">Reference proteome</keyword>
<organism evidence="1 2">
    <name type="scientific">Artomyces pyxidatus</name>
    <dbReference type="NCBI Taxonomy" id="48021"/>
    <lineage>
        <taxon>Eukaryota</taxon>
        <taxon>Fungi</taxon>
        <taxon>Dikarya</taxon>
        <taxon>Basidiomycota</taxon>
        <taxon>Agaricomycotina</taxon>
        <taxon>Agaricomycetes</taxon>
        <taxon>Russulales</taxon>
        <taxon>Auriscalpiaceae</taxon>
        <taxon>Artomyces</taxon>
    </lineage>
</organism>
<dbReference type="EMBL" id="MU277193">
    <property type="protein sequence ID" value="KAI0066217.1"/>
    <property type="molecule type" value="Genomic_DNA"/>
</dbReference>
<reference evidence="1" key="1">
    <citation type="submission" date="2021-03" db="EMBL/GenBank/DDBJ databases">
        <authorList>
            <consortium name="DOE Joint Genome Institute"/>
            <person name="Ahrendt S."/>
            <person name="Looney B.P."/>
            <person name="Miyauchi S."/>
            <person name="Morin E."/>
            <person name="Drula E."/>
            <person name="Courty P.E."/>
            <person name="Chicoki N."/>
            <person name="Fauchery L."/>
            <person name="Kohler A."/>
            <person name="Kuo A."/>
            <person name="Labutti K."/>
            <person name="Pangilinan J."/>
            <person name="Lipzen A."/>
            <person name="Riley R."/>
            <person name="Andreopoulos W."/>
            <person name="He G."/>
            <person name="Johnson J."/>
            <person name="Barry K.W."/>
            <person name="Grigoriev I.V."/>
            <person name="Nagy L."/>
            <person name="Hibbett D."/>
            <person name="Henrissat B."/>
            <person name="Matheny P.B."/>
            <person name="Labbe J."/>
            <person name="Martin F."/>
        </authorList>
    </citation>
    <scope>NUCLEOTIDE SEQUENCE</scope>
    <source>
        <strain evidence="1">HHB10654</strain>
    </source>
</reference>